<feature type="transmembrane region" description="Helical" evidence="1">
    <location>
        <begin position="128"/>
        <end position="148"/>
    </location>
</feature>
<gene>
    <name evidence="2" type="ORF">QQ008_22515</name>
</gene>
<sequence length="200" mass="23281">MELEQMRTLWREADLKIEQHKILTNNSIEEIAQRRFSKTLSFISLSEGIGLFCTLLTALFILWNLDKLDTWYLTMSGILAVLVLIILPFLSLKSIKNLKRIDIAGTTFKKSLRDYALGKKQFLAIIKLGSYFAILIFIISILLFEKIINDRDLIKEINLVVYWFIVPIGIIFQILFSRLILKKYHEVIDVAESILKELNE</sequence>
<keyword evidence="1" id="KW-0812">Transmembrane</keyword>
<evidence type="ECO:0000256" key="1">
    <source>
        <dbReference type="SAM" id="Phobius"/>
    </source>
</evidence>
<reference evidence="2" key="1">
    <citation type="submission" date="2023-06" db="EMBL/GenBank/DDBJ databases">
        <title>Genomic of Parafulvivirga corallium.</title>
        <authorList>
            <person name="Wang G."/>
        </authorList>
    </citation>
    <scope>NUCLEOTIDE SEQUENCE</scope>
    <source>
        <strain evidence="2">BMA10</strain>
    </source>
</reference>
<feature type="transmembrane region" description="Helical" evidence="1">
    <location>
        <begin position="71"/>
        <end position="90"/>
    </location>
</feature>
<accession>A0ABT8KX45</accession>
<evidence type="ECO:0000313" key="3">
    <source>
        <dbReference type="Proteomes" id="UP001172082"/>
    </source>
</evidence>
<keyword evidence="1" id="KW-0472">Membrane</keyword>
<proteinExistence type="predicted"/>
<keyword evidence="1" id="KW-1133">Transmembrane helix</keyword>
<keyword evidence="3" id="KW-1185">Reference proteome</keyword>
<organism evidence="2 3">
    <name type="scientific">Splendidivirga corallicola</name>
    <dbReference type="NCBI Taxonomy" id="3051826"/>
    <lineage>
        <taxon>Bacteria</taxon>
        <taxon>Pseudomonadati</taxon>
        <taxon>Bacteroidota</taxon>
        <taxon>Cytophagia</taxon>
        <taxon>Cytophagales</taxon>
        <taxon>Splendidivirgaceae</taxon>
        <taxon>Splendidivirga</taxon>
    </lineage>
</organism>
<dbReference type="EMBL" id="JAUJEA010000010">
    <property type="protein sequence ID" value="MDN5204183.1"/>
    <property type="molecule type" value="Genomic_DNA"/>
</dbReference>
<feature type="transmembrane region" description="Helical" evidence="1">
    <location>
        <begin position="160"/>
        <end position="181"/>
    </location>
</feature>
<feature type="transmembrane region" description="Helical" evidence="1">
    <location>
        <begin position="42"/>
        <end position="65"/>
    </location>
</feature>
<name>A0ABT8KX45_9BACT</name>
<comment type="caution">
    <text evidence="2">The sequence shown here is derived from an EMBL/GenBank/DDBJ whole genome shotgun (WGS) entry which is preliminary data.</text>
</comment>
<protein>
    <submittedName>
        <fullName evidence="2">Uncharacterized protein</fullName>
    </submittedName>
</protein>
<evidence type="ECO:0000313" key="2">
    <source>
        <dbReference type="EMBL" id="MDN5204183.1"/>
    </source>
</evidence>
<dbReference type="Proteomes" id="UP001172082">
    <property type="component" value="Unassembled WGS sequence"/>
</dbReference>
<dbReference type="RefSeq" id="WP_346754207.1">
    <property type="nucleotide sequence ID" value="NZ_JAUJEA010000010.1"/>
</dbReference>